<dbReference type="CDD" id="cd13653">
    <property type="entry name" value="PBP2_phosphate_like_1"/>
    <property type="match status" value="1"/>
</dbReference>
<evidence type="ECO:0000313" key="11">
    <source>
        <dbReference type="Proteomes" id="UP000639396"/>
    </source>
</evidence>
<dbReference type="GO" id="GO:0005886">
    <property type="term" value="C:plasma membrane"/>
    <property type="evidence" value="ECO:0007669"/>
    <property type="project" value="UniProtKB-SubCell"/>
</dbReference>
<comment type="subcellular location">
    <subcellularLocation>
        <location evidence="2">Cell membrane</location>
        <topology evidence="2">Lipid-anchor</topology>
    </subcellularLocation>
</comment>
<keyword evidence="5" id="KW-0592">Phosphate transport</keyword>
<dbReference type="SUPFAM" id="SSF53850">
    <property type="entry name" value="Periplasmic binding protein-like II"/>
    <property type="match status" value="1"/>
</dbReference>
<evidence type="ECO:0000256" key="5">
    <source>
        <dbReference type="ARBA" id="ARBA00022592"/>
    </source>
</evidence>
<dbReference type="PANTHER" id="PTHR30570:SF1">
    <property type="entry name" value="PHOSPHATE-BINDING PROTEIN PSTS"/>
    <property type="match status" value="1"/>
</dbReference>
<comment type="subunit">
    <text evidence="4">The complex is composed of two ATP-binding proteins (PstB), two transmembrane proteins (PstC and PstA) and a solute-binding protein (PstS).</text>
</comment>
<dbReference type="Gene3D" id="3.40.190.10">
    <property type="entry name" value="Periplasmic binding protein-like II"/>
    <property type="match status" value="2"/>
</dbReference>
<gene>
    <name evidence="10" type="ORF">IDH45_21705</name>
</gene>
<keyword evidence="7" id="KW-0564">Palmitate</keyword>
<evidence type="ECO:0000256" key="4">
    <source>
        <dbReference type="ARBA" id="ARBA00011529"/>
    </source>
</evidence>
<keyword evidence="6" id="KW-0732">Signal</keyword>
<evidence type="ECO:0000256" key="6">
    <source>
        <dbReference type="ARBA" id="ARBA00022729"/>
    </source>
</evidence>
<reference evidence="10" key="1">
    <citation type="submission" date="2020-09" db="EMBL/GenBank/DDBJ databases">
        <title>A novel bacterium of genus Paenibacillus, isolated from South China Sea.</title>
        <authorList>
            <person name="Huang H."/>
            <person name="Mo K."/>
            <person name="Hu Y."/>
        </authorList>
    </citation>
    <scope>NUCLEOTIDE SEQUENCE</scope>
    <source>
        <strain evidence="10">IB182363</strain>
    </source>
</reference>
<evidence type="ECO:0000256" key="7">
    <source>
        <dbReference type="ARBA" id="ARBA00023139"/>
    </source>
</evidence>
<organism evidence="10 11">
    <name type="scientific">Paenibacillus oceani</name>
    <dbReference type="NCBI Taxonomy" id="2772510"/>
    <lineage>
        <taxon>Bacteria</taxon>
        <taxon>Bacillati</taxon>
        <taxon>Bacillota</taxon>
        <taxon>Bacilli</taxon>
        <taxon>Bacillales</taxon>
        <taxon>Paenibacillaceae</taxon>
        <taxon>Paenibacillus</taxon>
    </lineage>
</organism>
<feature type="domain" description="PBP" evidence="9">
    <location>
        <begin position="32"/>
        <end position="259"/>
    </location>
</feature>
<evidence type="ECO:0000256" key="2">
    <source>
        <dbReference type="ARBA" id="ARBA00004193"/>
    </source>
</evidence>
<evidence type="ECO:0000313" key="10">
    <source>
        <dbReference type="EMBL" id="MBD2864609.1"/>
    </source>
</evidence>
<name>A0A927CBW7_9BACL</name>
<keyword evidence="8" id="KW-0449">Lipoprotein</keyword>
<dbReference type="PANTHER" id="PTHR30570">
    <property type="entry name" value="PERIPLASMIC PHOSPHATE BINDING COMPONENT OF PHOSPHATE ABC TRANSPORTER"/>
    <property type="match status" value="1"/>
</dbReference>
<evidence type="ECO:0000256" key="8">
    <source>
        <dbReference type="ARBA" id="ARBA00023288"/>
    </source>
</evidence>
<dbReference type="PROSITE" id="PS51257">
    <property type="entry name" value="PROKAR_LIPOPROTEIN"/>
    <property type="match status" value="1"/>
</dbReference>
<keyword evidence="11" id="KW-1185">Reference proteome</keyword>
<dbReference type="AlphaFoldDB" id="A0A927CBW7"/>
<dbReference type="EMBL" id="JACXJA010000031">
    <property type="protein sequence ID" value="MBD2864609.1"/>
    <property type="molecule type" value="Genomic_DNA"/>
</dbReference>
<comment type="caution">
    <text evidence="10">The sequence shown here is derived from an EMBL/GenBank/DDBJ whole genome shotgun (WGS) entry which is preliminary data.</text>
</comment>
<dbReference type="InterPro" id="IPR050811">
    <property type="entry name" value="Phosphate_ABC_transporter"/>
</dbReference>
<sequence length="275" mass="29207">MGPIGRKVGLGAAMLLCISLFTAGCGLLNTAKEDNSLLVAGTKQFSGYSSLFQTEFTKSHKHTMVVIQEGDTTPGILALRNGAIDVAIASRDLNENEDDKWTQSHLAAKDAIHLIVHPGNPVADLTIAQLKSILTGKADNWKQLGGPDMPIALVFTGTASDTYGGLSDLVMDGEEMAVKAATQATGKEVVDAVAADKQAVGIVATKDLDVKIKALTVNNVEANRTTIYSGRYPLTRSIYFVVRSEPSELTRKFVDFVLGKDGQALLQKGGALPLH</sequence>
<keyword evidence="5" id="KW-0813">Transport</keyword>
<protein>
    <submittedName>
        <fullName evidence="10">Phosphate ABC transporter substrate-binding protein</fullName>
    </submittedName>
</protein>
<dbReference type="GO" id="GO:0006817">
    <property type="term" value="P:phosphate ion transport"/>
    <property type="evidence" value="ECO:0007669"/>
    <property type="project" value="UniProtKB-KW"/>
</dbReference>
<accession>A0A927CBW7</accession>
<evidence type="ECO:0000259" key="9">
    <source>
        <dbReference type="Pfam" id="PF12849"/>
    </source>
</evidence>
<dbReference type="RefSeq" id="WP_190930236.1">
    <property type="nucleotide sequence ID" value="NZ_JACXJA010000031.1"/>
</dbReference>
<evidence type="ECO:0000256" key="3">
    <source>
        <dbReference type="ARBA" id="ARBA00008725"/>
    </source>
</evidence>
<evidence type="ECO:0000256" key="1">
    <source>
        <dbReference type="ARBA" id="ARBA00002841"/>
    </source>
</evidence>
<dbReference type="InterPro" id="IPR024370">
    <property type="entry name" value="PBP_domain"/>
</dbReference>
<dbReference type="Pfam" id="PF12849">
    <property type="entry name" value="PBP_like_2"/>
    <property type="match status" value="1"/>
</dbReference>
<comment type="function">
    <text evidence="1">Part of the ABC transporter complex PstSACB involved in phosphate import.</text>
</comment>
<dbReference type="Proteomes" id="UP000639396">
    <property type="component" value="Unassembled WGS sequence"/>
</dbReference>
<comment type="similarity">
    <text evidence="3">Belongs to the PstS family.</text>
</comment>
<proteinExistence type="inferred from homology"/>